<keyword evidence="3" id="KW-0813">Transport</keyword>
<dbReference type="Proteomes" id="UP001201980">
    <property type="component" value="Unassembled WGS sequence"/>
</dbReference>
<reference evidence="3" key="1">
    <citation type="submission" date="2022-07" db="EMBL/GenBank/DDBJ databases">
        <title>Draft genome sequence of Zalerion maritima ATCC 34329, a (micro)plastics degrading marine fungus.</title>
        <authorList>
            <person name="Paco A."/>
            <person name="Goncalves M.F.M."/>
            <person name="Rocha-Santos T.A.P."/>
            <person name="Alves A."/>
        </authorList>
    </citation>
    <scope>NUCLEOTIDE SEQUENCE</scope>
    <source>
        <strain evidence="3">ATCC 34329</strain>
    </source>
</reference>
<keyword evidence="4" id="KW-1185">Reference proteome</keyword>
<sequence>MLMINILAQSHPTNYDVLCLVSWRIGGVCEARGVPNDPDHPDPTFRRRQKLLLLREEEDRFDLMREIQSKIRKFKNYWALPMAIMAFVILWTAGATVFIIAEHRLQQYSFFDALCFAFAALLTIGDGDLQPSSNIGKPFFVIWSVVAVPTMTVFIQEMSSTVVAGAPKGTFKLADWTVLPKKGILKRFLDSHPNTKGGLLSSLIDLQSRISHNTNLQGNWQTQLRGLVARTILRDLGRYTKKLARTIELPLEGGSKRPETIKEESNKEEDEYVFSPGSIWLQNHLF</sequence>
<keyword evidence="1" id="KW-0812">Transmembrane</keyword>
<feature type="transmembrane region" description="Helical" evidence="1">
    <location>
        <begin position="107"/>
        <end position="125"/>
    </location>
</feature>
<dbReference type="Pfam" id="PF07885">
    <property type="entry name" value="Ion_trans_2"/>
    <property type="match status" value="1"/>
</dbReference>
<dbReference type="Gene3D" id="1.10.287.70">
    <property type="match status" value="1"/>
</dbReference>
<dbReference type="EMBL" id="JAKWBI020000237">
    <property type="protein sequence ID" value="KAJ2898282.1"/>
    <property type="molecule type" value="Genomic_DNA"/>
</dbReference>
<protein>
    <submittedName>
        <fullName evidence="3">Outward-rectifier potassium channel</fullName>
    </submittedName>
</protein>
<dbReference type="GO" id="GO:0034220">
    <property type="term" value="P:monoatomic ion transmembrane transport"/>
    <property type="evidence" value="ECO:0007669"/>
    <property type="project" value="UniProtKB-KW"/>
</dbReference>
<comment type="caution">
    <text evidence="3">The sequence shown here is derived from an EMBL/GenBank/DDBJ whole genome shotgun (WGS) entry which is preliminary data.</text>
</comment>
<keyword evidence="3" id="KW-0406">Ion transport</keyword>
<evidence type="ECO:0000313" key="3">
    <source>
        <dbReference type="EMBL" id="KAJ2898282.1"/>
    </source>
</evidence>
<keyword evidence="1" id="KW-1133">Transmembrane helix</keyword>
<keyword evidence="3" id="KW-0407">Ion channel</keyword>
<gene>
    <name evidence="3" type="ORF">MKZ38_004007</name>
</gene>
<dbReference type="SUPFAM" id="SSF81324">
    <property type="entry name" value="Voltage-gated potassium channels"/>
    <property type="match status" value="1"/>
</dbReference>
<evidence type="ECO:0000313" key="4">
    <source>
        <dbReference type="Proteomes" id="UP001201980"/>
    </source>
</evidence>
<evidence type="ECO:0000259" key="2">
    <source>
        <dbReference type="Pfam" id="PF07885"/>
    </source>
</evidence>
<keyword evidence="1" id="KW-0472">Membrane</keyword>
<name>A0AAD5RN77_9PEZI</name>
<feature type="transmembrane region" description="Helical" evidence="1">
    <location>
        <begin position="137"/>
        <end position="155"/>
    </location>
</feature>
<feature type="domain" description="Potassium channel" evidence="2">
    <location>
        <begin position="87"/>
        <end position="162"/>
    </location>
</feature>
<dbReference type="InterPro" id="IPR013099">
    <property type="entry name" value="K_chnl_dom"/>
</dbReference>
<proteinExistence type="predicted"/>
<dbReference type="AlphaFoldDB" id="A0AAD5RN77"/>
<accession>A0AAD5RN77</accession>
<organism evidence="3 4">
    <name type="scientific">Zalerion maritima</name>
    <dbReference type="NCBI Taxonomy" id="339359"/>
    <lineage>
        <taxon>Eukaryota</taxon>
        <taxon>Fungi</taxon>
        <taxon>Dikarya</taxon>
        <taxon>Ascomycota</taxon>
        <taxon>Pezizomycotina</taxon>
        <taxon>Sordariomycetes</taxon>
        <taxon>Lulworthiomycetidae</taxon>
        <taxon>Lulworthiales</taxon>
        <taxon>Lulworthiaceae</taxon>
        <taxon>Zalerion</taxon>
    </lineage>
</organism>
<feature type="transmembrane region" description="Helical" evidence="1">
    <location>
        <begin position="77"/>
        <end position="101"/>
    </location>
</feature>
<evidence type="ECO:0000256" key="1">
    <source>
        <dbReference type="SAM" id="Phobius"/>
    </source>
</evidence>